<feature type="domain" description="N-acetyltransferase" evidence="1">
    <location>
        <begin position="17"/>
        <end position="206"/>
    </location>
</feature>
<protein>
    <submittedName>
        <fullName evidence="2">Acetyltransferase (GNAT) family protein</fullName>
    </submittedName>
</protein>
<gene>
    <name evidence="2" type="ORF">C7446_3145</name>
</gene>
<dbReference type="SUPFAM" id="SSF55729">
    <property type="entry name" value="Acyl-CoA N-acyltransferases (Nat)"/>
    <property type="match status" value="1"/>
</dbReference>
<dbReference type="AlphaFoldDB" id="A0A420WSN0"/>
<dbReference type="CDD" id="cd04301">
    <property type="entry name" value="NAT_SF"/>
    <property type="match status" value="1"/>
</dbReference>
<comment type="caution">
    <text evidence="2">The sequence shown here is derived from an EMBL/GenBank/DDBJ whole genome shotgun (WGS) entry which is preliminary data.</text>
</comment>
<dbReference type="InterPro" id="IPR000182">
    <property type="entry name" value="GNAT_dom"/>
</dbReference>
<reference evidence="2 3" key="1">
    <citation type="submission" date="2018-10" db="EMBL/GenBank/DDBJ databases">
        <title>Genomic Encyclopedia of Type Strains, Phase IV (KMG-IV): sequencing the most valuable type-strain genomes for metagenomic binning, comparative biology and taxonomic classification.</title>
        <authorList>
            <person name="Goeker M."/>
        </authorList>
    </citation>
    <scope>NUCLEOTIDE SEQUENCE [LARGE SCALE GENOMIC DNA]</scope>
    <source>
        <strain evidence="2 3">DSM 23229</strain>
    </source>
</reference>
<keyword evidence="2" id="KW-0808">Transferase</keyword>
<evidence type="ECO:0000313" key="2">
    <source>
        <dbReference type="EMBL" id="RKQ95767.1"/>
    </source>
</evidence>
<sequence>MRPSFTGGVGCMDIRLLHGREMAPWLDELARLRITVFREFPYLYDGSAAYEADYLQTYVESPRSLCVLVLDADRVVGASTALPLTDETEEFMRPFRTAGWAPERICYFGESILLPEWRGQGLGVRFFEAREAHARQLEHVDRCAFCAVERPADHPLRPPDYRPLDEFWRRRGYRHHPELRTDYVWQDVDASRPSAKPLSFWMRKLP</sequence>
<dbReference type="GO" id="GO:0016747">
    <property type="term" value="F:acyltransferase activity, transferring groups other than amino-acyl groups"/>
    <property type="evidence" value="ECO:0007669"/>
    <property type="project" value="InterPro"/>
</dbReference>
<evidence type="ECO:0000259" key="1">
    <source>
        <dbReference type="PROSITE" id="PS51186"/>
    </source>
</evidence>
<dbReference type="EMBL" id="RBIN01000011">
    <property type="protein sequence ID" value="RKQ95767.1"/>
    <property type="molecule type" value="Genomic_DNA"/>
</dbReference>
<dbReference type="Proteomes" id="UP000281975">
    <property type="component" value="Unassembled WGS sequence"/>
</dbReference>
<dbReference type="Gene3D" id="3.40.630.30">
    <property type="match status" value="1"/>
</dbReference>
<name>A0A420WSN0_9GAMM</name>
<accession>A0A420WSN0</accession>
<evidence type="ECO:0000313" key="3">
    <source>
        <dbReference type="Proteomes" id="UP000281975"/>
    </source>
</evidence>
<dbReference type="Pfam" id="PF00583">
    <property type="entry name" value="Acetyltransf_1"/>
    <property type="match status" value="1"/>
</dbReference>
<dbReference type="InterPro" id="IPR016181">
    <property type="entry name" value="Acyl_CoA_acyltransferase"/>
</dbReference>
<organism evidence="2 3">
    <name type="scientific">Kushneria sinocarnis</name>
    <dbReference type="NCBI Taxonomy" id="595502"/>
    <lineage>
        <taxon>Bacteria</taxon>
        <taxon>Pseudomonadati</taxon>
        <taxon>Pseudomonadota</taxon>
        <taxon>Gammaproteobacteria</taxon>
        <taxon>Oceanospirillales</taxon>
        <taxon>Halomonadaceae</taxon>
        <taxon>Kushneria</taxon>
    </lineage>
</organism>
<dbReference type="PROSITE" id="PS51186">
    <property type="entry name" value="GNAT"/>
    <property type="match status" value="1"/>
</dbReference>
<keyword evidence="3" id="KW-1185">Reference proteome</keyword>
<proteinExistence type="predicted"/>